<dbReference type="EMBL" id="QJTK01000001">
    <property type="protein sequence ID" value="PYF12991.1"/>
    <property type="molecule type" value="Genomic_DNA"/>
</dbReference>
<keyword evidence="3" id="KW-1185">Reference proteome</keyword>
<name>A0A318UAM9_9RHOB</name>
<evidence type="ECO:0000313" key="3">
    <source>
        <dbReference type="Proteomes" id="UP000247727"/>
    </source>
</evidence>
<evidence type="ECO:0000256" key="1">
    <source>
        <dbReference type="SAM" id="MobiDB-lite"/>
    </source>
</evidence>
<feature type="region of interest" description="Disordered" evidence="1">
    <location>
        <begin position="195"/>
        <end position="220"/>
    </location>
</feature>
<comment type="caution">
    <text evidence="2">The sequence shown here is derived from an EMBL/GenBank/DDBJ whole genome shotgun (WGS) entry which is preliminary data.</text>
</comment>
<reference evidence="2 3" key="1">
    <citation type="submission" date="2018-06" db="EMBL/GenBank/DDBJ databases">
        <title>Genomic Encyclopedia of Type Strains, Phase III (KMG-III): the genomes of soil and plant-associated and newly described type strains.</title>
        <authorList>
            <person name="Whitman W."/>
        </authorList>
    </citation>
    <scope>NUCLEOTIDE SEQUENCE [LARGE SCALE GENOMIC DNA]</scope>
    <source>
        <strain evidence="2 3">JA737</strain>
    </source>
</reference>
<gene>
    <name evidence="2" type="ORF">C8J30_101376</name>
</gene>
<dbReference type="Proteomes" id="UP000247727">
    <property type="component" value="Unassembled WGS sequence"/>
</dbReference>
<feature type="region of interest" description="Disordered" evidence="1">
    <location>
        <begin position="1"/>
        <end position="21"/>
    </location>
</feature>
<dbReference type="AlphaFoldDB" id="A0A318UAM9"/>
<organism evidence="2 3">
    <name type="scientific">Rhodobacter viridis</name>
    <dbReference type="NCBI Taxonomy" id="1054202"/>
    <lineage>
        <taxon>Bacteria</taxon>
        <taxon>Pseudomonadati</taxon>
        <taxon>Pseudomonadota</taxon>
        <taxon>Alphaproteobacteria</taxon>
        <taxon>Rhodobacterales</taxon>
        <taxon>Rhodobacter group</taxon>
        <taxon>Rhodobacter</taxon>
    </lineage>
</organism>
<protein>
    <submittedName>
        <fullName evidence="2">Uncharacterized protein</fullName>
    </submittedName>
</protein>
<dbReference type="RefSeq" id="WP_110804010.1">
    <property type="nucleotide sequence ID" value="NZ_QJTK01000001.1"/>
</dbReference>
<dbReference type="OrthoDB" id="7865309at2"/>
<accession>A0A318UAM9</accession>
<feature type="compositionally biased region" description="Basic and acidic residues" evidence="1">
    <location>
        <begin position="201"/>
        <end position="212"/>
    </location>
</feature>
<sequence>MHDDDAGAGQTGPARRGLEIDHEDVPPTMTEAWIQRPALPAWQTSADWHLDDPEALLAAGPVAVGSALARLVEWGGLSADREVREVAALISEWLTEDLGQHDFLDFHLGLRPRDGRRPLAFEAKIAERNALVLSLSREAPYREMTASAAAKALRAACARYESTRWPEDRKDRKTRPGGEAETWWLVMKLGLHHPMPGADTLAERIRQDRKGQEPQASFSF</sequence>
<evidence type="ECO:0000313" key="2">
    <source>
        <dbReference type="EMBL" id="PYF12991.1"/>
    </source>
</evidence>
<proteinExistence type="predicted"/>